<evidence type="ECO:0000256" key="2">
    <source>
        <dbReference type="ARBA" id="ARBA00022448"/>
    </source>
</evidence>
<reference evidence="9 10" key="1">
    <citation type="submission" date="2011-08" db="EMBL/GenBank/DDBJ databases">
        <title>The Genome Sequence of Clostridium hathewayi WAL-18680.</title>
        <authorList>
            <consortium name="The Broad Institute Genome Sequencing Platform"/>
            <person name="Earl A."/>
            <person name="Ward D."/>
            <person name="Feldgarden M."/>
            <person name="Gevers D."/>
            <person name="Finegold S.M."/>
            <person name="Summanen P.H."/>
            <person name="Molitoris D.R."/>
            <person name="Song M."/>
            <person name="Daigneault M."/>
            <person name="Allen-Vercoe E."/>
            <person name="Young S.K."/>
            <person name="Zeng Q."/>
            <person name="Gargeya S."/>
            <person name="Fitzgerald M."/>
            <person name="Haas B."/>
            <person name="Abouelleil A."/>
            <person name="Alvarado L."/>
            <person name="Arachchi H.M."/>
            <person name="Berlin A."/>
            <person name="Brown A."/>
            <person name="Chapman S.B."/>
            <person name="Chen Z."/>
            <person name="Dunbar C."/>
            <person name="Freedman E."/>
            <person name="Gearin G."/>
            <person name="Gellesch M."/>
            <person name="Goldberg J."/>
            <person name="Griggs A."/>
            <person name="Gujja S."/>
            <person name="Heiman D."/>
            <person name="Howarth C."/>
            <person name="Larson L."/>
            <person name="Lui A."/>
            <person name="MacDonald P.J.P."/>
            <person name="Montmayeur A."/>
            <person name="Murphy C."/>
            <person name="Neiman D."/>
            <person name="Pearson M."/>
            <person name="Priest M."/>
            <person name="Roberts A."/>
            <person name="Saif S."/>
            <person name="Shea T."/>
            <person name="Shenoy N."/>
            <person name="Sisk P."/>
            <person name="Stolte C."/>
            <person name="Sykes S."/>
            <person name="Wortman J."/>
            <person name="Nusbaum C."/>
            <person name="Birren B."/>
        </authorList>
    </citation>
    <scope>NUCLEOTIDE SEQUENCE [LARGE SCALE GENOMIC DNA]</scope>
    <source>
        <strain evidence="9 10">WAL-18680</strain>
    </source>
</reference>
<evidence type="ECO:0000256" key="6">
    <source>
        <dbReference type="ARBA" id="ARBA00023136"/>
    </source>
</evidence>
<dbReference type="Proteomes" id="UP000005384">
    <property type="component" value="Unassembled WGS sequence"/>
</dbReference>
<dbReference type="GO" id="GO:0005886">
    <property type="term" value="C:plasma membrane"/>
    <property type="evidence" value="ECO:0007669"/>
    <property type="project" value="UniProtKB-SubCell"/>
</dbReference>
<dbReference type="HOGENOM" id="CLU_028518_1_4_9"/>
<dbReference type="PANTHER" id="PTHR43386">
    <property type="entry name" value="OLIGOPEPTIDE TRANSPORT SYSTEM PERMEASE PROTEIN APPC"/>
    <property type="match status" value="1"/>
</dbReference>
<dbReference type="InterPro" id="IPR050366">
    <property type="entry name" value="BP-dependent_transpt_permease"/>
</dbReference>
<dbReference type="InterPro" id="IPR035906">
    <property type="entry name" value="MetI-like_sf"/>
</dbReference>
<dbReference type="Gene3D" id="1.10.3720.10">
    <property type="entry name" value="MetI-like"/>
    <property type="match status" value="1"/>
</dbReference>
<dbReference type="InterPro" id="IPR000515">
    <property type="entry name" value="MetI-like"/>
</dbReference>
<dbReference type="PROSITE" id="PS50928">
    <property type="entry name" value="ABC_TM1"/>
    <property type="match status" value="1"/>
</dbReference>
<dbReference type="InterPro" id="IPR025966">
    <property type="entry name" value="OppC_N"/>
</dbReference>
<keyword evidence="2 7" id="KW-0813">Transport</keyword>
<dbReference type="GO" id="GO:0055085">
    <property type="term" value="P:transmembrane transport"/>
    <property type="evidence" value="ECO:0007669"/>
    <property type="project" value="InterPro"/>
</dbReference>
<dbReference type="AlphaFoldDB" id="G5IFI9"/>
<feature type="domain" description="ABC transmembrane type-1" evidence="8">
    <location>
        <begin position="82"/>
        <end position="271"/>
    </location>
</feature>
<dbReference type="CDD" id="cd06261">
    <property type="entry name" value="TM_PBP2"/>
    <property type="match status" value="1"/>
</dbReference>
<accession>G5IFI9</accession>
<keyword evidence="4 7" id="KW-0812">Transmembrane</keyword>
<evidence type="ECO:0000313" key="10">
    <source>
        <dbReference type="Proteomes" id="UP000005384"/>
    </source>
</evidence>
<evidence type="ECO:0000259" key="8">
    <source>
        <dbReference type="PROSITE" id="PS50928"/>
    </source>
</evidence>
<dbReference type="OrthoDB" id="9783218at2"/>
<comment type="subcellular location">
    <subcellularLocation>
        <location evidence="1 7">Cell membrane</location>
        <topology evidence="1 7">Multi-pass membrane protein</topology>
    </subcellularLocation>
</comment>
<dbReference type="EMBL" id="ADLN01000046">
    <property type="protein sequence ID" value="EHI59772.1"/>
    <property type="molecule type" value="Genomic_DNA"/>
</dbReference>
<feature type="transmembrane region" description="Helical" evidence="7">
    <location>
        <begin position="251"/>
        <end position="271"/>
    </location>
</feature>
<gene>
    <name evidence="9" type="ORF">HMPREF9473_02267</name>
</gene>
<comment type="caution">
    <text evidence="9">The sequence shown here is derived from an EMBL/GenBank/DDBJ whole genome shotgun (WGS) entry which is preliminary data.</text>
</comment>
<protein>
    <recommendedName>
        <fullName evidence="8">ABC transmembrane type-1 domain-containing protein</fullName>
    </recommendedName>
</protein>
<evidence type="ECO:0000256" key="7">
    <source>
        <dbReference type="RuleBase" id="RU363032"/>
    </source>
</evidence>
<keyword evidence="10" id="KW-1185">Reference proteome</keyword>
<feature type="transmembrane region" description="Helical" evidence="7">
    <location>
        <begin position="131"/>
        <end position="150"/>
    </location>
</feature>
<evidence type="ECO:0000256" key="5">
    <source>
        <dbReference type="ARBA" id="ARBA00022989"/>
    </source>
</evidence>
<organism evidence="9 10">
    <name type="scientific">Hungatella hathewayi WAL-18680</name>
    <dbReference type="NCBI Taxonomy" id="742737"/>
    <lineage>
        <taxon>Bacteria</taxon>
        <taxon>Bacillati</taxon>
        <taxon>Bacillota</taxon>
        <taxon>Clostridia</taxon>
        <taxon>Lachnospirales</taxon>
        <taxon>Lachnospiraceae</taxon>
        <taxon>Hungatella</taxon>
    </lineage>
</organism>
<keyword evidence="5 7" id="KW-1133">Transmembrane helix</keyword>
<keyword evidence="3" id="KW-1003">Cell membrane</keyword>
<feature type="transmembrane region" description="Helical" evidence="7">
    <location>
        <begin position="15"/>
        <end position="37"/>
    </location>
</feature>
<evidence type="ECO:0000313" key="9">
    <source>
        <dbReference type="EMBL" id="EHI59772.1"/>
    </source>
</evidence>
<dbReference type="Pfam" id="PF00528">
    <property type="entry name" value="BPD_transp_1"/>
    <property type="match status" value="1"/>
</dbReference>
<proteinExistence type="inferred from homology"/>
<sequence length="284" mass="31093">MKLSTVLRRMRKSKLFMIGFSLLVVIIVVCFTSKFWVQWDSEESNLLARLARPDWFTNGLKGHPFGCDPLGRDLLTRLLEGGWVSLKITFLVTVISMFLGSMVGLVSGYYGGKIDLIIMRFCDVLQAIPQLMLAICVVAVMGTSMVNLIFTLSATGWVATARLVRATVLGMKNKEFISASKVLGASGKRILWKELFPNTITPLMISASGHFGGTILVETSLSYLGMGVPVPTPSWGNLISDGRTYITSAPWVVIAPGIALMLTVLAFNFMGDGIRDVFDPKNTN</sequence>
<feature type="transmembrane region" description="Helical" evidence="7">
    <location>
        <begin position="88"/>
        <end position="110"/>
    </location>
</feature>
<evidence type="ECO:0000256" key="1">
    <source>
        <dbReference type="ARBA" id="ARBA00004651"/>
    </source>
</evidence>
<dbReference type="SUPFAM" id="SSF161098">
    <property type="entry name" value="MetI-like"/>
    <property type="match status" value="1"/>
</dbReference>
<comment type="similarity">
    <text evidence="7">Belongs to the binding-protein-dependent transport system permease family.</text>
</comment>
<dbReference type="RefSeq" id="WP_006780247.1">
    <property type="nucleotide sequence ID" value="NZ_CP040506.1"/>
</dbReference>
<dbReference type="PATRIC" id="fig|742737.3.peg.2292"/>
<name>G5IFI9_9FIRM</name>
<keyword evidence="6 7" id="KW-0472">Membrane</keyword>
<evidence type="ECO:0000256" key="3">
    <source>
        <dbReference type="ARBA" id="ARBA00022475"/>
    </source>
</evidence>
<evidence type="ECO:0000256" key="4">
    <source>
        <dbReference type="ARBA" id="ARBA00022692"/>
    </source>
</evidence>
<dbReference type="PANTHER" id="PTHR43386:SF1">
    <property type="entry name" value="D,D-DIPEPTIDE TRANSPORT SYSTEM PERMEASE PROTEIN DDPC-RELATED"/>
    <property type="match status" value="1"/>
</dbReference>
<dbReference type="Pfam" id="PF12911">
    <property type="entry name" value="OppC_N"/>
    <property type="match status" value="1"/>
</dbReference>